<evidence type="ECO:0000313" key="1">
    <source>
        <dbReference type="EMBL" id="RXR28641.1"/>
    </source>
</evidence>
<name>A0A4Q1KG42_9SPHN</name>
<comment type="caution">
    <text evidence="1">The sequence shown here is derived from an EMBL/GenBank/DDBJ whole genome shotgun (WGS) entry which is preliminary data.</text>
</comment>
<organism evidence="1 2">
    <name type="scientific">Sphingobium fluviale</name>
    <dbReference type="NCBI Taxonomy" id="2506423"/>
    <lineage>
        <taxon>Bacteria</taxon>
        <taxon>Pseudomonadati</taxon>
        <taxon>Pseudomonadota</taxon>
        <taxon>Alphaproteobacteria</taxon>
        <taxon>Sphingomonadales</taxon>
        <taxon>Sphingomonadaceae</taxon>
        <taxon>Sphingobium</taxon>
    </lineage>
</organism>
<dbReference type="RefSeq" id="WP_129404388.1">
    <property type="nucleotide sequence ID" value="NZ_SBKP01000008.1"/>
</dbReference>
<accession>A0A4Q1KG42</accession>
<gene>
    <name evidence="1" type="ORF">EQG66_09755</name>
</gene>
<keyword evidence="2" id="KW-1185">Reference proteome</keyword>
<dbReference type="Proteomes" id="UP000290958">
    <property type="component" value="Unassembled WGS sequence"/>
</dbReference>
<protein>
    <submittedName>
        <fullName evidence="1">Uncharacterized protein</fullName>
    </submittedName>
</protein>
<evidence type="ECO:0000313" key="2">
    <source>
        <dbReference type="Proteomes" id="UP000290958"/>
    </source>
</evidence>
<proteinExistence type="predicted"/>
<dbReference type="AlphaFoldDB" id="A0A4Q1KG42"/>
<dbReference type="EMBL" id="SBKP01000008">
    <property type="protein sequence ID" value="RXR28641.1"/>
    <property type="molecule type" value="Genomic_DNA"/>
</dbReference>
<sequence>MTCALCDTSEYSGLMPARHAGAQSGRACGAGNSIAHPDDASPKTIAEETSFHVSTFNHHEANVCVG</sequence>
<reference evidence="2" key="1">
    <citation type="submission" date="2019-01" db="EMBL/GenBank/DDBJ databases">
        <title>Cytophagaceae bacterium strain CAR-16.</title>
        <authorList>
            <person name="Chen W.-M."/>
        </authorList>
    </citation>
    <scope>NUCLEOTIDE SEQUENCE [LARGE SCALE GENOMIC DNA]</scope>
    <source>
        <strain evidence="2">CHR27</strain>
    </source>
</reference>